<evidence type="ECO:0000313" key="7">
    <source>
        <dbReference type="Proteomes" id="UP000318571"/>
    </source>
</evidence>
<keyword evidence="1 5" id="KW-0853">WD repeat</keyword>
<dbReference type="PANTHER" id="PTHR19920">
    <property type="entry name" value="WD40 PROTEIN CIAO1"/>
    <property type="match status" value="1"/>
</dbReference>
<dbReference type="GO" id="GO:0016226">
    <property type="term" value="P:iron-sulfur cluster assembly"/>
    <property type="evidence" value="ECO:0007669"/>
    <property type="project" value="UniProtKB-UniRule"/>
</dbReference>
<dbReference type="FunFam" id="2.130.10.10:FF:000136">
    <property type="entry name" value="Probable cytosolic iron-sulfur protein assembly protein CIAO1"/>
    <property type="match status" value="1"/>
</dbReference>
<evidence type="ECO:0000256" key="1">
    <source>
        <dbReference type="ARBA" id="ARBA00022574"/>
    </source>
</evidence>
<dbReference type="InterPro" id="IPR036322">
    <property type="entry name" value="WD40_repeat_dom_sf"/>
</dbReference>
<feature type="repeat" description="WD" evidence="5">
    <location>
        <begin position="54"/>
        <end position="95"/>
    </location>
</feature>
<evidence type="ECO:0000256" key="3">
    <source>
        <dbReference type="ARBA" id="ARBA00060126"/>
    </source>
</evidence>
<evidence type="ECO:0000313" key="6">
    <source>
        <dbReference type="EMBL" id="TRY71162.1"/>
    </source>
</evidence>
<gene>
    <name evidence="4" type="primary">Ciao1</name>
    <name evidence="6" type="ORF">TCAL_05936</name>
</gene>
<evidence type="ECO:0000256" key="5">
    <source>
        <dbReference type="PROSITE-ProRule" id="PRU00221"/>
    </source>
</evidence>
<reference evidence="6 7" key="1">
    <citation type="journal article" date="2018" name="Nat. Ecol. Evol.">
        <title>Genomic signatures of mitonuclear coevolution across populations of Tigriopus californicus.</title>
        <authorList>
            <person name="Barreto F.S."/>
            <person name="Watson E.T."/>
            <person name="Lima T.G."/>
            <person name="Willett C.S."/>
            <person name="Edmands S."/>
            <person name="Li W."/>
            <person name="Burton R.S."/>
        </authorList>
    </citation>
    <scope>NUCLEOTIDE SEQUENCE [LARGE SCALE GENOMIC DNA]</scope>
    <source>
        <strain evidence="6 7">San Diego</strain>
    </source>
</reference>
<dbReference type="Gene3D" id="2.130.10.10">
    <property type="entry name" value="YVTN repeat-like/Quinoprotein amine dehydrogenase"/>
    <property type="match status" value="1"/>
</dbReference>
<comment type="similarity">
    <text evidence="4">Belongs to the WD repeat CIA1 family.</text>
</comment>
<dbReference type="PROSITE" id="PS00678">
    <property type="entry name" value="WD_REPEATS_1"/>
    <property type="match status" value="1"/>
</dbReference>
<dbReference type="OrthoDB" id="284782at2759"/>
<dbReference type="OMA" id="IREIRWS"/>
<dbReference type="PRINTS" id="PR00320">
    <property type="entry name" value="GPROTEINBRPT"/>
</dbReference>
<sequence>MVLKELQSLTGHTGRVWNCSWNPKGSLLATSGEDTHIRLWGKEGDQWVTKTILSEGHTRTVRNVAWSACGNYIAAASFDGTVSIWDRKNGQFECNATLEGHENEVKAAAWAKSGNFLATCSRDKSVWVWDVDQDEDEYMCASVLQAHTQDVKRVKWHPLEDTLASCSYDNRLKLFKEDDDDWVCVSTLSSHDSSVWSFAFNNDGSRIASCSEDETIKIWQEFKPGNEQGIKTPGKDSAWKCVCTLSGYFSRPIYDIDWCAQSGFIVAAGGDNSIQVFKESDTSQDINAPEFEKVLTQSEAHSEDVNCVSWNPTERGLLASCSDDGDVKLWTLTDC</sequence>
<feature type="repeat" description="WD" evidence="5">
    <location>
        <begin position="98"/>
        <end position="139"/>
    </location>
</feature>
<dbReference type="SUPFAM" id="SSF50978">
    <property type="entry name" value="WD40 repeat-like"/>
    <property type="match status" value="1"/>
</dbReference>
<feature type="repeat" description="WD" evidence="5">
    <location>
        <begin position="144"/>
        <end position="176"/>
    </location>
</feature>
<accession>A0A553P0N4</accession>
<name>A0A553P0N4_TIGCA</name>
<feature type="repeat" description="WD" evidence="5">
    <location>
        <begin position="188"/>
        <end position="220"/>
    </location>
</feature>
<comment type="function">
    <text evidence="3">Key component of the cytosolic iron-sulfur protein assembly (CIA) complex, a multiprotein complex that mediates the incorporation of iron-sulfur cluster into extramitochondrial Fe/S proteins. As a CIA complex component, interacts specifically with CIAO2A or CIAO2B and MMS19 to assist different branches of iron-sulfur protein assembly, depending of its interactors. The complex CIAO1:CIAO2B:MMS19 binds to and facilitates the assembly of most cytosolic-nuclear Fe/S proteins. CIAO1:CIAO2A specifically matures ACO1 and stabilizes IREB2. Seems to specifically modulate the transactivation activity of WT1. As part of the mitotic spindle-associated MMXD complex it may play a role in chromosome segregation.</text>
</comment>
<evidence type="ECO:0000256" key="2">
    <source>
        <dbReference type="ARBA" id="ARBA00022737"/>
    </source>
</evidence>
<evidence type="ECO:0000256" key="4">
    <source>
        <dbReference type="HAMAP-Rule" id="MF_03037"/>
    </source>
</evidence>
<feature type="repeat" description="WD" evidence="5">
    <location>
        <begin position="9"/>
        <end position="40"/>
    </location>
</feature>
<dbReference type="InterPro" id="IPR028608">
    <property type="entry name" value="CIAO1/Cia1"/>
</dbReference>
<dbReference type="EMBL" id="VCGU01000009">
    <property type="protein sequence ID" value="TRY71162.1"/>
    <property type="molecule type" value="Genomic_DNA"/>
</dbReference>
<dbReference type="AlphaFoldDB" id="A0A553P0N4"/>
<dbReference type="STRING" id="6832.A0A553P0N4"/>
<dbReference type="PANTHER" id="PTHR19920:SF0">
    <property type="entry name" value="CYTOSOLIC IRON-SULFUR PROTEIN ASSEMBLY PROTEIN CIAO1-RELATED"/>
    <property type="match status" value="1"/>
</dbReference>
<comment type="caution">
    <text evidence="6">The sequence shown here is derived from an EMBL/GenBank/DDBJ whole genome shotgun (WGS) entry which is preliminary data.</text>
</comment>
<dbReference type="PROSITE" id="PS50294">
    <property type="entry name" value="WD_REPEATS_REGION"/>
    <property type="match status" value="5"/>
</dbReference>
<comment type="function">
    <text evidence="4">Essential component of the cytosolic iron-sulfur (Fe/S) protein assembly machinery. Required for the maturation of extramitochondrial Fe/S proteins.</text>
</comment>
<dbReference type="InterPro" id="IPR001680">
    <property type="entry name" value="WD40_rpt"/>
</dbReference>
<dbReference type="HAMAP" id="MF_03037">
    <property type="entry name" value="ciao1"/>
    <property type="match status" value="1"/>
</dbReference>
<dbReference type="InterPro" id="IPR020472">
    <property type="entry name" value="WD40_PAC1"/>
</dbReference>
<organism evidence="6 7">
    <name type="scientific">Tigriopus californicus</name>
    <name type="common">Marine copepod</name>
    <dbReference type="NCBI Taxonomy" id="6832"/>
    <lineage>
        <taxon>Eukaryota</taxon>
        <taxon>Metazoa</taxon>
        <taxon>Ecdysozoa</taxon>
        <taxon>Arthropoda</taxon>
        <taxon>Crustacea</taxon>
        <taxon>Multicrustacea</taxon>
        <taxon>Hexanauplia</taxon>
        <taxon>Copepoda</taxon>
        <taxon>Harpacticoida</taxon>
        <taxon>Harpacticidae</taxon>
        <taxon>Tigriopus</taxon>
    </lineage>
</organism>
<feature type="repeat" description="WD" evidence="5">
    <location>
        <begin position="298"/>
        <end position="335"/>
    </location>
</feature>
<dbReference type="Proteomes" id="UP000318571">
    <property type="component" value="Chromosome 9"/>
</dbReference>
<dbReference type="CDD" id="cd00200">
    <property type="entry name" value="WD40"/>
    <property type="match status" value="1"/>
</dbReference>
<dbReference type="GO" id="GO:0097361">
    <property type="term" value="C:cytosolic [4Fe-4S] assembly targeting complex"/>
    <property type="evidence" value="ECO:0007669"/>
    <property type="project" value="InterPro"/>
</dbReference>
<dbReference type="SMART" id="SM00320">
    <property type="entry name" value="WD40"/>
    <property type="match status" value="7"/>
</dbReference>
<keyword evidence="2" id="KW-0677">Repeat</keyword>
<protein>
    <recommendedName>
        <fullName evidence="4">Probable cytosolic iron-sulfur protein assembly protein Ciao1</fullName>
    </recommendedName>
</protein>
<proteinExistence type="inferred from homology"/>
<dbReference type="Pfam" id="PF00400">
    <property type="entry name" value="WD40"/>
    <property type="match status" value="7"/>
</dbReference>
<dbReference type="InterPro" id="IPR015943">
    <property type="entry name" value="WD40/YVTN_repeat-like_dom_sf"/>
</dbReference>
<keyword evidence="7" id="KW-1185">Reference proteome</keyword>
<dbReference type="InterPro" id="IPR019775">
    <property type="entry name" value="WD40_repeat_CS"/>
</dbReference>
<dbReference type="PROSITE" id="PS50082">
    <property type="entry name" value="WD_REPEATS_2"/>
    <property type="match status" value="6"/>
</dbReference>